<accession>M0LZQ0</accession>
<dbReference type="RefSeq" id="WP_006673048.1">
    <property type="nucleotide sequence ID" value="NZ_AOMA01000106.1"/>
</dbReference>
<evidence type="ECO:0000256" key="4">
    <source>
        <dbReference type="ARBA" id="ARBA00022763"/>
    </source>
</evidence>
<dbReference type="SUPFAM" id="SSF48150">
    <property type="entry name" value="DNA-glycosylase"/>
    <property type="match status" value="1"/>
</dbReference>
<dbReference type="AlphaFoldDB" id="M0LZQ0"/>
<dbReference type="InterPro" id="IPR011257">
    <property type="entry name" value="DNA_glycosylase"/>
</dbReference>
<dbReference type="SMART" id="SM00478">
    <property type="entry name" value="ENDO3c"/>
    <property type="match status" value="1"/>
</dbReference>
<evidence type="ECO:0000256" key="8">
    <source>
        <dbReference type="ARBA" id="ARBA00023295"/>
    </source>
</evidence>
<feature type="region of interest" description="Disordered" evidence="9">
    <location>
        <begin position="1"/>
        <end position="30"/>
    </location>
</feature>
<dbReference type="STRING" id="1227454.C446_10675"/>
<dbReference type="EMBL" id="AOMA01000106">
    <property type="protein sequence ID" value="EMA37595.1"/>
    <property type="molecule type" value="Genomic_DNA"/>
</dbReference>
<keyword evidence="4" id="KW-0227">DNA damage</keyword>
<evidence type="ECO:0000256" key="6">
    <source>
        <dbReference type="ARBA" id="ARBA00023004"/>
    </source>
</evidence>
<dbReference type="PANTHER" id="PTHR10359:SF18">
    <property type="entry name" value="ENDONUCLEASE III"/>
    <property type="match status" value="1"/>
</dbReference>
<evidence type="ECO:0000256" key="7">
    <source>
        <dbReference type="ARBA" id="ARBA00023014"/>
    </source>
</evidence>
<proteinExistence type="predicted"/>
<keyword evidence="8" id="KW-0326">Glycosidase</keyword>
<evidence type="ECO:0000313" key="11">
    <source>
        <dbReference type="EMBL" id="EMA37595.1"/>
    </source>
</evidence>
<evidence type="ECO:0000256" key="5">
    <source>
        <dbReference type="ARBA" id="ARBA00022801"/>
    </source>
</evidence>
<keyword evidence="3" id="KW-0479">Metal-binding</keyword>
<dbReference type="GO" id="GO:0019104">
    <property type="term" value="F:DNA N-glycosylase activity"/>
    <property type="evidence" value="ECO:0007669"/>
    <property type="project" value="TreeGrafter"/>
</dbReference>
<sequence length="321" mass="34341">MEDPEPSVNISGGEAGGGVAAEFDSETADTRAERVVDRLGELYWEKTYGGRDAFTCLVRTVLSQNTSDKASQPAHDALLERYEPSADSDADLATALADAEQSTLAETISGAGLYNQKSEVLIDVAEWVLETFGSAEAFDAFVTDEEPDTVRKTLLEVSGVGPKTADCVLLFAGGRPGVFPVDTHVHRIYRRLGVAPPEADHEAVRAVLEEAVPAAKCGFGPQNIAKRYNEGDQSEEEGFHKGGTYEVNGEVVAFAHGGVPPEKCGFGHTATIQFGREYCTARKPACLDGPESCPLFDLCDRVGVNLETGEVVDPSEDVPNR</sequence>
<dbReference type="Gene3D" id="1.10.1670.10">
    <property type="entry name" value="Helix-hairpin-Helix base-excision DNA repair enzymes (C-terminal)"/>
    <property type="match status" value="2"/>
</dbReference>
<name>M0LZQ0_9EURY</name>
<evidence type="ECO:0000256" key="1">
    <source>
        <dbReference type="ARBA" id="ARBA00001966"/>
    </source>
</evidence>
<dbReference type="Pfam" id="PF10576">
    <property type="entry name" value="EndIII_4Fe-2S"/>
    <property type="match status" value="1"/>
</dbReference>
<comment type="caution">
    <text evidence="11">The sequence shown here is derived from an EMBL/GenBank/DDBJ whole genome shotgun (WGS) entry which is preliminary data.</text>
</comment>
<keyword evidence="12" id="KW-1185">Reference proteome</keyword>
<dbReference type="Pfam" id="PF00730">
    <property type="entry name" value="HhH-GPD"/>
    <property type="match status" value="1"/>
</dbReference>
<organism evidence="11 12">
    <name type="scientific">Halobiforma nitratireducens JCM 10879</name>
    <dbReference type="NCBI Taxonomy" id="1227454"/>
    <lineage>
        <taxon>Archaea</taxon>
        <taxon>Methanobacteriati</taxon>
        <taxon>Methanobacteriota</taxon>
        <taxon>Stenosarchaea group</taxon>
        <taxon>Halobacteria</taxon>
        <taxon>Halobacteriales</taxon>
        <taxon>Natrialbaceae</taxon>
        <taxon>Halobiforma</taxon>
    </lineage>
</organism>
<keyword evidence="6" id="KW-0408">Iron</keyword>
<dbReference type="GO" id="GO:0006285">
    <property type="term" value="P:base-excision repair, AP site formation"/>
    <property type="evidence" value="ECO:0007669"/>
    <property type="project" value="TreeGrafter"/>
</dbReference>
<keyword evidence="7" id="KW-0411">Iron-sulfur</keyword>
<keyword evidence="5" id="KW-0378">Hydrolase</keyword>
<dbReference type="CDD" id="cd00056">
    <property type="entry name" value="ENDO3c"/>
    <property type="match status" value="1"/>
</dbReference>
<dbReference type="GO" id="GO:0051539">
    <property type="term" value="F:4 iron, 4 sulfur cluster binding"/>
    <property type="evidence" value="ECO:0007669"/>
    <property type="project" value="UniProtKB-KW"/>
</dbReference>
<reference evidence="11 12" key="1">
    <citation type="journal article" date="2014" name="PLoS Genet.">
        <title>Phylogenetically driven sequencing of extremely halophilic archaea reveals strategies for static and dynamic osmo-response.</title>
        <authorList>
            <person name="Becker E.A."/>
            <person name="Seitzer P.M."/>
            <person name="Tritt A."/>
            <person name="Larsen D."/>
            <person name="Krusor M."/>
            <person name="Yao A.I."/>
            <person name="Wu D."/>
            <person name="Madern D."/>
            <person name="Eisen J.A."/>
            <person name="Darling A.E."/>
            <person name="Facciotti M.T."/>
        </authorList>
    </citation>
    <scope>NUCLEOTIDE SEQUENCE [LARGE SCALE GENOMIC DNA]</scope>
    <source>
        <strain evidence="11 12">JCM 10879</strain>
    </source>
</reference>
<gene>
    <name evidence="11" type="ORF">C446_10675</name>
</gene>
<dbReference type="InterPro" id="IPR003651">
    <property type="entry name" value="Endonuclease3_FeS-loop_motif"/>
</dbReference>
<dbReference type="PATRIC" id="fig|1227454.3.peg.2168"/>
<comment type="cofactor">
    <cofactor evidence="1">
        <name>[4Fe-4S] cluster</name>
        <dbReference type="ChEBI" id="CHEBI:49883"/>
    </cofactor>
</comment>
<evidence type="ECO:0000259" key="10">
    <source>
        <dbReference type="SMART" id="SM00478"/>
    </source>
</evidence>
<evidence type="ECO:0000256" key="3">
    <source>
        <dbReference type="ARBA" id="ARBA00022723"/>
    </source>
</evidence>
<dbReference type="PANTHER" id="PTHR10359">
    <property type="entry name" value="A/G-SPECIFIC ADENINE GLYCOSYLASE/ENDONUCLEASE III"/>
    <property type="match status" value="1"/>
</dbReference>
<protein>
    <submittedName>
        <fullName evidence="11">HhH-GPD family protein</fullName>
    </submittedName>
</protein>
<feature type="domain" description="HhH-GPD" evidence="10">
    <location>
        <begin position="62"/>
        <end position="222"/>
    </location>
</feature>
<dbReference type="Gene3D" id="1.10.340.30">
    <property type="entry name" value="Hypothetical protein, domain 2"/>
    <property type="match status" value="1"/>
</dbReference>
<keyword evidence="2" id="KW-0004">4Fe-4S</keyword>
<dbReference type="InterPro" id="IPR023170">
    <property type="entry name" value="HhH_base_excis_C"/>
</dbReference>
<dbReference type="Proteomes" id="UP000011607">
    <property type="component" value="Unassembled WGS sequence"/>
</dbReference>
<dbReference type="eggNOG" id="arCOG00459">
    <property type="taxonomic scope" value="Archaea"/>
</dbReference>
<evidence type="ECO:0000313" key="12">
    <source>
        <dbReference type="Proteomes" id="UP000011607"/>
    </source>
</evidence>
<evidence type="ECO:0000256" key="2">
    <source>
        <dbReference type="ARBA" id="ARBA00022485"/>
    </source>
</evidence>
<dbReference type="GO" id="GO:0046872">
    <property type="term" value="F:metal ion binding"/>
    <property type="evidence" value="ECO:0007669"/>
    <property type="project" value="UniProtKB-KW"/>
</dbReference>
<dbReference type="InterPro" id="IPR003265">
    <property type="entry name" value="HhH-GPD_domain"/>
</dbReference>
<evidence type="ECO:0000256" key="9">
    <source>
        <dbReference type="SAM" id="MobiDB-lite"/>
    </source>
</evidence>